<feature type="non-terminal residue" evidence="10">
    <location>
        <position position="1"/>
    </location>
</feature>
<comment type="cofactor">
    <cofactor evidence="2">
        <name>Mg(2+)</name>
        <dbReference type="ChEBI" id="CHEBI:18420"/>
    </cofactor>
</comment>
<dbReference type="InterPro" id="IPR012337">
    <property type="entry name" value="RNaseH-like_sf"/>
</dbReference>
<evidence type="ECO:0000259" key="9">
    <source>
        <dbReference type="Pfam" id="PF22123"/>
    </source>
</evidence>
<dbReference type="InterPro" id="IPR036397">
    <property type="entry name" value="RNaseH_sf"/>
</dbReference>
<evidence type="ECO:0000256" key="5">
    <source>
        <dbReference type="ARBA" id="ARBA00022723"/>
    </source>
</evidence>
<dbReference type="GO" id="GO:0046872">
    <property type="term" value="F:metal ion binding"/>
    <property type="evidence" value="ECO:0007669"/>
    <property type="project" value="UniProtKB-KW"/>
</dbReference>
<dbReference type="GO" id="GO:0005737">
    <property type="term" value="C:cytoplasm"/>
    <property type="evidence" value="ECO:0007669"/>
    <property type="project" value="TreeGrafter"/>
</dbReference>
<dbReference type="GO" id="GO:0003676">
    <property type="term" value="F:nucleic acid binding"/>
    <property type="evidence" value="ECO:0007669"/>
    <property type="project" value="InterPro"/>
</dbReference>
<dbReference type="PANTHER" id="PTHR13058">
    <property type="entry name" value="THREE PRIME REPAIR EXONUCLEASE 1, 2"/>
    <property type="match status" value="1"/>
</dbReference>
<dbReference type="Proteomes" id="UP000327493">
    <property type="component" value="Chromosome 8"/>
</dbReference>
<dbReference type="GO" id="GO:0006308">
    <property type="term" value="P:DNA catabolic process"/>
    <property type="evidence" value="ECO:0007669"/>
    <property type="project" value="TreeGrafter"/>
</dbReference>
<dbReference type="InterPro" id="IPR054362">
    <property type="entry name" value="Exu_RNase_H-like"/>
</dbReference>
<feature type="domain" description="Exuperantia RNAse H-like" evidence="9">
    <location>
        <begin position="54"/>
        <end position="188"/>
    </location>
</feature>
<dbReference type="Pfam" id="PF22123">
    <property type="entry name" value="Exu_RNase_H_like"/>
    <property type="match status" value="1"/>
</dbReference>
<reference evidence="10 11" key="1">
    <citation type="submission" date="2019-08" db="EMBL/GenBank/DDBJ databases">
        <title>A chromosome-level genome assembly, high-density linkage maps, and genome scans reveal the genomic architecture of hybrid incompatibilities underlying speciation via character displacement in darters (Percidae: Etheostominae).</title>
        <authorList>
            <person name="Moran R.L."/>
            <person name="Catchen J.M."/>
            <person name="Fuller R.C."/>
        </authorList>
    </citation>
    <scope>NUCLEOTIDE SEQUENCE [LARGE SCALE GENOMIC DNA]</scope>
    <source>
        <strain evidence="10">EspeVRDwgs_2016</strain>
        <tissue evidence="10">Muscle</tissue>
    </source>
</reference>
<evidence type="ECO:0000256" key="8">
    <source>
        <dbReference type="ARBA" id="ARBA00022842"/>
    </source>
</evidence>
<dbReference type="InterPro" id="IPR040393">
    <property type="entry name" value="TREX1/2"/>
</dbReference>
<evidence type="ECO:0000256" key="6">
    <source>
        <dbReference type="ARBA" id="ARBA00022801"/>
    </source>
</evidence>
<keyword evidence="5" id="KW-0479">Metal-binding</keyword>
<proteinExistence type="predicted"/>
<dbReference type="Gene3D" id="3.30.420.10">
    <property type="entry name" value="Ribonuclease H-like superfamily/Ribonuclease H"/>
    <property type="match status" value="1"/>
</dbReference>
<gene>
    <name evidence="10" type="ORF">FQN60_014244</name>
</gene>
<dbReference type="SUPFAM" id="SSF53098">
    <property type="entry name" value="Ribonuclease H-like"/>
    <property type="match status" value="1"/>
</dbReference>
<dbReference type="GO" id="GO:0008311">
    <property type="term" value="F:double-stranded DNA 3'-5' DNA exonuclease activity"/>
    <property type="evidence" value="ECO:0007669"/>
    <property type="project" value="UniProtKB-EC"/>
</dbReference>
<evidence type="ECO:0000256" key="7">
    <source>
        <dbReference type="ARBA" id="ARBA00022839"/>
    </source>
</evidence>
<name>A0A5J5DBH4_9PERO</name>
<keyword evidence="4" id="KW-0540">Nuclease</keyword>
<evidence type="ECO:0000313" key="11">
    <source>
        <dbReference type="Proteomes" id="UP000327493"/>
    </source>
</evidence>
<comment type="caution">
    <text evidence="10">The sequence shown here is derived from an EMBL/GenBank/DDBJ whole genome shotgun (WGS) entry which is preliminary data.</text>
</comment>
<dbReference type="EMBL" id="VOFY01000008">
    <property type="protein sequence ID" value="KAA8590310.1"/>
    <property type="molecule type" value="Genomic_DNA"/>
</dbReference>
<dbReference type="EC" id="3.1.11.2" evidence="3"/>
<dbReference type="CDD" id="cd06127">
    <property type="entry name" value="DEDDh"/>
    <property type="match status" value="1"/>
</dbReference>
<dbReference type="AlphaFoldDB" id="A0A5J5DBH4"/>
<organism evidence="10 11">
    <name type="scientific">Etheostoma spectabile</name>
    <name type="common">orangethroat darter</name>
    <dbReference type="NCBI Taxonomy" id="54343"/>
    <lineage>
        <taxon>Eukaryota</taxon>
        <taxon>Metazoa</taxon>
        <taxon>Chordata</taxon>
        <taxon>Craniata</taxon>
        <taxon>Vertebrata</taxon>
        <taxon>Euteleostomi</taxon>
        <taxon>Actinopterygii</taxon>
        <taxon>Neopterygii</taxon>
        <taxon>Teleostei</taxon>
        <taxon>Neoteleostei</taxon>
        <taxon>Acanthomorphata</taxon>
        <taxon>Eupercaria</taxon>
        <taxon>Perciformes</taxon>
        <taxon>Percoidei</taxon>
        <taxon>Percidae</taxon>
        <taxon>Etheostomatinae</taxon>
        <taxon>Etheostoma</taxon>
    </lineage>
</organism>
<protein>
    <recommendedName>
        <fullName evidence="3">exodeoxyribonuclease III</fullName>
        <ecNumber evidence="3">3.1.11.2</ecNumber>
    </recommendedName>
</protein>
<evidence type="ECO:0000256" key="4">
    <source>
        <dbReference type="ARBA" id="ARBA00022722"/>
    </source>
</evidence>
<dbReference type="PANTHER" id="PTHR13058:SF22">
    <property type="entry name" value="EXODEOXYRIBONUCLEASE III"/>
    <property type="match status" value="1"/>
</dbReference>
<keyword evidence="6" id="KW-0378">Hydrolase</keyword>
<evidence type="ECO:0000256" key="3">
    <source>
        <dbReference type="ARBA" id="ARBA00012115"/>
    </source>
</evidence>
<keyword evidence="11" id="KW-1185">Reference proteome</keyword>
<evidence type="ECO:0000256" key="1">
    <source>
        <dbReference type="ARBA" id="ARBA00000493"/>
    </source>
</evidence>
<evidence type="ECO:0000256" key="2">
    <source>
        <dbReference type="ARBA" id="ARBA00001946"/>
    </source>
</evidence>
<comment type="catalytic activity">
    <reaction evidence="1">
        <text>Exonucleolytic cleavage in the 3'- to 5'-direction to yield nucleoside 5'-phosphates.</text>
        <dbReference type="EC" id="3.1.11.2"/>
    </reaction>
</comment>
<keyword evidence="8" id="KW-0460">Magnesium</keyword>
<sequence length="245" mass="28480">SFTFAHRLRFNKRLCLCTKINQDYYSLLLTSYQLLHTSPLKHHQLPKMPYGATIVFFDLQTTGLDTPWCHITQLSAICGNKTFNVYTLPHRRIHPDASQLTGFTVYRGQLYLRGRCVGTIPIYNALTSFLNYLSNLDGHGPMLLAAHNAKGFDMPVLSRLLERFSLWSWFQEVVSGYVDTFLLSRNLCPLHQYPDIEYSQKFLVDYFLGESYDANNAMKNAMKLQKLFNYWRPTSVQIKKVTFPR</sequence>
<accession>A0A5J5DBH4</accession>
<evidence type="ECO:0000313" key="10">
    <source>
        <dbReference type="EMBL" id="KAA8590310.1"/>
    </source>
</evidence>
<keyword evidence="7" id="KW-0269">Exonuclease</keyword>